<proteinExistence type="predicted"/>
<name>A0A4C1Y145_EUMVA</name>
<dbReference type="EMBL" id="BGZK01001034">
    <property type="protein sequence ID" value="GBP69240.1"/>
    <property type="molecule type" value="Genomic_DNA"/>
</dbReference>
<keyword evidence="2" id="KW-1185">Reference proteome</keyword>
<comment type="caution">
    <text evidence="1">The sequence shown here is derived from an EMBL/GenBank/DDBJ whole genome shotgun (WGS) entry which is preliminary data.</text>
</comment>
<dbReference type="Proteomes" id="UP000299102">
    <property type="component" value="Unassembled WGS sequence"/>
</dbReference>
<evidence type="ECO:0000313" key="1">
    <source>
        <dbReference type="EMBL" id="GBP69240.1"/>
    </source>
</evidence>
<sequence length="307" mass="33852">MSPVESSSFLASSENANSDSVKPNFLLALSDSHCGCISCFVEHSRVNEPLEKGEVLDRRDPIAFRYSHRRADRLCHYFDNASHEFAPAPGARSPTFYRNAIKNKFAFRCARAALYGRCFCPCARSARADVNVTDIAGASARFGTDAARLKPRTRPTRPIDKSRTGSISSLTKRKSYGVRTVLYHCHGVVGFYHAAVGLYSPAIFLLHIEGVEERNLKFEPSALDQCRLLAANDSRRRRDGTTFYRSFGEKRGALIDVRPLAGAGGPRVLTSPYVARRRSAKIFSDLNTNAGQLRKTGACAVTAINLL</sequence>
<protein>
    <submittedName>
        <fullName evidence="1">Uncharacterized protein</fullName>
    </submittedName>
</protein>
<dbReference type="AlphaFoldDB" id="A0A4C1Y145"/>
<gene>
    <name evidence="1" type="ORF">EVAR_96754_1</name>
</gene>
<reference evidence="1 2" key="1">
    <citation type="journal article" date="2019" name="Commun. Biol.">
        <title>The bagworm genome reveals a unique fibroin gene that provides high tensile strength.</title>
        <authorList>
            <person name="Kono N."/>
            <person name="Nakamura H."/>
            <person name="Ohtoshi R."/>
            <person name="Tomita M."/>
            <person name="Numata K."/>
            <person name="Arakawa K."/>
        </authorList>
    </citation>
    <scope>NUCLEOTIDE SEQUENCE [LARGE SCALE GENOMIC DNA]</scope>
</reference>
<accession>A0A4C1Y145</accession>
<evidence type="ECO:0000313" key="2">
    <source>
        <dbReference type="Proteomes" id="UP000299102"/>
    </source>
</evidence>
<organism evidence="1 2">
    <name type="scientific">Eumeta variegata</name>
    <name type="common">Bagworm moth</name>
    <name type="synonym">Eumeta japonica</name>
    <dbReference type="NCBI Taxonomy" id="151549"/>
    <lineage>
        <taxon>Eukaryota</taxon>
        <taxon>Metazoa</taxon>
        <taxon>Ecdysozoa</taxon>
        <taxon>Arthropoda</taxon>
        <taxon>Hexapoda</taxon>
        <taxon>Insecta</taxon>
        <taxon>Pterygota</taxon>
        <taxon>Neoptera</taxon>
        <taxon>Endopterygota</taxon>
        <taxon>Lepidoptera</taxon>
        <taxon>Glossata</taxon>
        <taxon>Ditrysia</taxon>
        <taxon>Tineoidea</taxon>
        <taxon>Psychidae</taxon>
        <taxon>Oiketicinae</taxon>
        <taxon>Eumeta</taxon>
    </lineage>
</organism>